<evidence type="ECO:0000313" key="3">
    <source>
        <dbReference type="EMBL" id="CAD9943675.1"/>
    </source>
</evidence>
<reference evidence="3" key="1">
    <citation type="submission" date="2021-01" db="EMBL/GenBank/DDBJ databases">
        <authorList>
            <person name="Corre E."/>
            <person name="Pelletier E."/>
            <person name="Niang G."/>
            <person name="Scheremetjew M."/>
            <person name="Finn R."/>
            <person name="Kale V."/>
            <person name="Holt S."/>
            <person name="Cochrane G."/>
            <person name="Meng A."/>
            <person name="Brown T."/>
            <person name="Cohen L."/>
        </authorList>
    </citation>
    <scope>NUCLEOTIDE SEQUENCE</scope>
    <source>
        <strain evidence="3">CCMP125</strain>
    </source>
</reference>
<feature type="compositionally biased region" description="Polar residues" evidence="1">
    <location>
        <begin position="28"/>
        <end position="40"/>
    </location>
</feature>
<feature type="compositionally biased region" description="Basic residues" evidence="1">
    <location>
        <begin position="252"/>
        <end position="264"/>
    </location>
</feature>
<proteinExistence type="predicted"/>
<feature type="region of interest" description="Disordered" evidence="1">
    <location>
        <begin position="320"/>
        <end position="378"/>
    </location>
</feature>
<organism evidence="3">
    <name type="scientific">Entomoneis paludosa</name>
    <dbReference type="NCBI Taxonomy" id="265537"/>
    <lineage>
        <taxon>Eukaryota</taxon>
        <taxon>Sar</taxon>
        <taxon>Stramenopiles</taxon>
        <taxon>Ochrophyta</taxon>
        <taxon>Bacillariophyta</taxon>
        <taxon>Bacillariophyceae</taxon>
        <taxon>Bacillariophycidae</taxon>
        <taxon>Entomoneidaceae</taxon>
        <taxon>Entomoneis</taxon>
    </lineage>
</organism>
<dbReference type="EMBL" id="HBHT01002959">
    <property type="protein sequence ID" value="CAD9943675.1"/>
    <property type="molecule type" value="Transcribed_RNA"/>
</dbReference>
<dbReference type="Pfam" id="PF20710">
    <property type="entry name" value="DUF6824"/>
    <property type="match status" value="1"/>
</dbReference>
<feature type="region of interest" description="Disordered" evidence="1">
    <location>
        <begin position="1"/>
        <end position="81"/>
    </location>
</feature>
<dbReference type="AlphaFoldDB" id="A0A7S2VAY0"/>
<evidence type="ECO:0000256" key="1">
    <source>
        <dbReference type="SAM" id="MobiDB-lite"/>
    </source>
</evidence>
<accession>A0A7S2VAY0</accession>
<gene>
    <name evidence="3" type="ORF">APAL1065_LOCUS1989</name>
</gene>
<dbReference type="InterPro" id="IPR049227">
    <property type="entry name" value="DUF6824"/>
</dbReference>
<sequence>MPFRASDRERAGPFVGLDLHRQDPIQRVSPTESLNANQRQSLDRKDFVPVHSGECSDSLIMNDHEDHQSGDPSDVPKVGSDARRGEAVVLPKHYNLSHVDVGCGRGQRYCNHVGNQRFRAIVRKHVETYIQANTKLGKTALIVSILEEVRKGEAKNKLSVEQGRFVKQQEDGTWVELGDAASRDKVSNALRSAVALYKGLDTGDMELDASTASPTSMSSTLELPAGGESVKLGKATSHPSKTLVASAGATQLHKKKKKKLKKKSKPVDRESTIVSNSGATQKQSIAELVDEECLRRQEERAQVVAALAKYHELLAAASATATATKAAPGTVKRLGDSGEKSMGTKKRFDAGRKRKHVGDSSGEKKKRETPIDTKTEDMYDSYHTASLDNSSSLQGDIVTPPVPRTIITTTSMSGCAFLPRQHVVTPRDDGEDGHTKGTKRIEITSDGSLMDFGLNLFKKQDQQPKSSPPATSIMEDLSAVTTLLLIKQSNGSLLPKSQQ</sequence>
<feature type="region of interest" description="Disordered" evidence="1">
    <location>
        <begin position="246"/>
        <end position="278"/>
    </location>
</feature>
<protein>
    <recommendedName>
        <fullName evidence="2">DUF6824 domain-containing protein</fullName>
    </recommendedName>
</protein>
<feature type="domain" description="DUF6824" evidence="2">
    <location>
        <begin position="100"/>
        <end position="191"/>
    </location>
</feature>
<name>A0A7S2VAY0_9STRA</name>
<feature type="compositionally biased region" description="Basic and acidic residues" evidence="1">
    <location>
        <begin position="1"/>
        <end position="11"/>
    </location>
</feature>
<evidence type="ECO:0000259" key="2">
    <source>
        <dbReference type="Pfam" id="PF20710"/>
    </source>
</evidence>
<feature type="compositionally biased region" description="Basic and acidic residues" evidence="1">
    <location>
        <begin position="346"/>
        <end position="377"/>
    </location>
</feature>